<comment type="caution">
    <text evidence="1">The sequence shown here is derived from an EMBL/GenBank/DDBJ whole genome shotgun (WGS) entry which is preliminary data.</text>
</comment>
<keyword evidence="2" id="KW-1185">Reference proteome</keyword>
<proteinExistence type="predicted"/>
<dbReference type="EMBL" id="APPV01000011">
    <property type="protein sequence ID" value="ENV60371.1"/>
    <property type="molecule type" value="Genomic_DNA"/>
</dbReference>
<protein>
    <recommendedName>
        <fullName evidence="3">Antitoxin</fullName>
    </recommendedName>
</protein>
<sequence>MNTIKIAKPFAKSFNTLLNGEVVSYSPRSLKVAIGKDAVVVSKEVMEEIIKTSNAYGEKFSLVVSAWNAVEK</sequence>
<dbReference type="Proteomes" id="UP000018433">
    <property type="component" value="Unassembled WGS sequence"/>
</dbReference>
<evidence type="ECO:0000313" key="2">
    <source>
        <dbReference type="Proteomes" id="UP000018433"/>
    </source>
</evidence>
<organism evidence="1 2">
    <name type="scientific">Acinetobacter soli NIPH 2899</name>
    <dbReference type="NCBI Taxonomy" id="1217677"/>
    <lineage>
        <taxon>Bacteria</taxon>
        <taxon>Pseudomonadati</taxon>
        <taxon>Pseudomonadota</taxon>
        <taxon>Gammaproteobacteria</taxon>
        <taxon>Moraxellales</taxon>
        <taxon>Moraxellaceae</taxon>
        <taxon>Acinetobacter</taxon>
    </lineage>
</organism>
<dbReference type="RefSeq" id="WP_004948302.1">
    <property type="nucleotide sequence ID" value="NZ_KB849643.1"/>
</dbReference>
<reference evidence="1 2" key="1">
    <citation type="submission" date="2013-02" db="EMBL/GenBank/DDBJ databases">
        <title>The Genome Sequence of Acinetobacter soli NIPH 2899.</title>
        <authorList>
            <consortium name="The Broad Institute Genome Sequencing Platform"/>
            <consortium name="The Broad Institute Genome Sequencing Center for Infectious Disease"/>
            <person name="Cerqueira G."/>
            <person name="Feldgarden M."/>
            <person name="Courvalin P."/>
            <person name="Perichon B."/>
            <person name="Grillot-Courvalin C."/>
            <person name="Clermont D."/>
            <person name="Rocha E."/>
            <person name="Yoon E.-J."/>
            <person name="Nemec A."/>
            <person name="Walker B."/>
            <person name="Young S.K."/>
            <person name="Zeng Q."/>
            <person name="Gargeya S."/>
            <person name="Fitzgerald M."/>
            <person name="Haas B."/>
            <person name="Abouelleil A."/>
            <person name="Alvarado L."/>
            <person name="Arachchi H.M."/>
            <person name="Berlin A.M."/>
            <person name="Chapman S.B."/>
            <person name="Dewar J."/>
            <person name="Goldberg J."/>
            <person name="Griggs A."/>
            <person name="Gujja S."/>
            <person name="Hansen M."/>
            <person name="Howarth C."/>
            <person name="Imamovic A."/>
            <person name="Larimer J."/>
            <person name="McCowan C."/>
            <person name="Murphy C."/>
            <person name="Neiman D."/>
            <person name="Pearson M."/>
            <person name="Priest M."/>
            <person name="Roberts A."/>
            <person name="Saif S."/>
            <person name="Shea T."/>
            <person name="Sisk P."/>
            <person name="Sykes S."/>
            <person name="Wortman J."/>
            <person name="Nusbaum C."/>
            <person name="Birren B."/>
        </authorList>
    </citation>
    <scope>NUCLEOTIDE SEQUENCE [LARGE SCALE GENOMIC DNA]</scope>
    <source>
        <strain evidence="1 2">NIPH 2899</strain>
    </source>
</reference>
<gene>
    <name evidence="1" type="ORF">F950_02933</name>
</gene>
<name>A0ABN0JXX1_9GAMM</name>
<evidence type="ECO:0000313" key="1">
    <source>
        <dbReference type="EMBL" id="ENV60371.1"/>
    </source>
</evidence>
<accession>A0ABN0JXX1</accession>
<evidence type="ECO:0008006" key="3">
    <source>
        <dbReference type="Google" id="ProtNLM"/>
    </source>
</evidence>